<feature type="domain" description="C2H2-type" evidence="17">
    <location>
        <begin position="811"/>
        <end position="838"/>
    </location>
</feature>
<dbReference type="SUPFAM" id="SSF57667">
    <property type="entry name" value="beta-beta-alpha zinc fingers"/>
    <property type="match status" value="8"/>
</dbReference>
<feature type="domain" description="C2H2-type" evidence="17">
    <location>
        <begin position="672"/>
        <end position="695"/>
    </location>
</feature>
<evidence type="ECO:0000256" key="2">
    <source>
        <dbReference type="ARBA" id="ARBA00004123"/>
    </source>
</evidence>
<dbReference type="FunFam" id="3.30.160.60:FF:000097">
    <property type="entry name" value="Zinc finger protein"/>
    <property type="match status" value="1"/>
</dbReference>
<feature type="compositionally biased region" description="Polar residues" evidence="16">
    <location>
        <begin position="561"/>
        <end position="572"/>
    </location>
</feature>
<keyword evidence="19" id="KW-1185">Reference proteome</keyword>
<dbReference type="GeneID" id="105904982"/>
<feature type="compositionally biased region" description="Basic and acidic residues" evidence="16">
    <location>
        <begin position="127"/>
        <end position="139"/>
    </location>
</feature>
<dbReference type="AlphaFoldDB" id="A0A6P8F8K9"/>
<keyword evidence="9 15" id="KW-0863">Zinc-finger</keyword>
<dbReference type="InterPro" id="IPR001214">
    <property type="entry name" value="SET_dom"/>
</dbReference>
<evidence type="ECO:0000259" key="18">
    <source>
        <dbReference type="PROSITE" id="PS50280"/>
    </source>
</evidence>
<comment type="function">
    <text evidence="1">May be involved in transcriptional regulation.</text>
</comment>
<comment type="subcellular location">
    <subcellularLocation>
        <location evidence="2">Nucleus</location>
    </subcellularLocation>
</comment>
<protein>
    <submittedName>
        <fullName evidence="20">Histone-lysine N-methyltransferase PRDM9-like isoform X1</fullName>
    </submittedName>
</protein>
<dbReference type="GO" id="GO:0042054">
    <property type="term" value="F:histone methyltransferase activity"/>
    <property type="evidence" value="ECO:0007669"/>
    <property type="project" value="InterPro"/>
</dbReference>
<evidence type="ECO:0000256" key="13">
    <source>
        <dbReference type="ARBA" id="ARBA00023163"/>
    </source>
</evidence>
<feature type="compositionally biased region" description="Basic residues" evidence="16">
    <location>
        <begin position="215"/>
        <end position="227"/>
    </location>
</feature>
<dbReference type="FunFam" id="3.30.160.60:FF:001290">
    <property type="entry name" value="Zinc finger 45-like"/>
    <property type="match status" value="1"/>
</dbReference>
<feature type="domain" description="C2H2-type" evidence="17">
    <location>
        <begin position="755"/>
        <end position="782"/>
    </location>
</feature>
<feature type="region of interest" description="Disordered" evidence="16">
    <location>
        <begin position="1055"/>
        <end position="1084"/>
    </location>
</feature>
<dbReference type="CDD" id="cd19193">
    <property type="entry name" value="PR-SET_PRDM7_9"/>
    <property type="match status" value="1"/>
</dbReference>
<evidence type="ECO:0000259" key="17">
    <source>
        <dbReference type="PROSITE" id="PS50157"/>
    </source>
</evidence>
<evidence type="ECO:0000256" key="12">
    <source>
        <dbReference type="ARBA" id="ARBA00023125"/>
    </source>
</evidence>
<sequence length="1084" mass="123423">MVGYRRRLEATREYLLRSVCFCFLIQVLGDSNGKNSSACENALELYIRHPTTLQSVANMNLGLPLSSGSNETHQVPLRLTVIKEEEYGHMITWQDDEEKLISDLHCKTETESLSTSYSELLQTTVEVKKEEDEQEHQDCDSPPETSRVFRSPSGTPAESRVDSLRRSQRQAPVLPSQVPRADSDQGGKRGRVETAERPGVSKREWLKQQKDQLNIHKRGGSLRKRPRVSYTEEEEPKDEDRFYCEDCESFYIGECGVHGPPNFIPDTPAPVGVPDRARLTLPPGLVVRKSTFSKVTHPSSKPGGANGEIRPETLAPASSLSSKLCPVVVLKRLCTHTKSHTHTDTHTLSHTHTQHTHTVTHPSSKQEEVDDNRSHPVLLVRESNIPNAGLGVFNQGQTVARGAHFGPYEGEVTDRDEAIESRYSWMIYKSRHADEHIDAKRETHSNWMRYVNCARDGEEQNLVAFQYRGGIVYRCCKPIAPGEELLVWYAEDYARDLGISFHCLWDIKSSTKGVTASQVFSCTLCPFSYTAQIYLHNHIKRIHTVEYIRLLRCGAIRPETLTPSRSSGGSNQHTHKKVTVMSRSTSSKVTHPSSKPGGADGEIRPETLAPASSLSSKLCPVVVLKRLCTHTHSHTRTHTHHTRTLTRPSSKQDEVVDDNRSHHYIQTEEKPYQCTQCGKSFKEKNRLKQHQRIHTEGPYTCTQCGKIFSSLSALKLHRRIHTGERPYTCTQCGKSFMRNDRFKQHQCIHTGKRPYTCTQCGKGFISQCGFKVHQRLHTGERPYHCTECGKTFSESGSLKKHSRIHTGEKPYRCTECGQSFSLRASLTVHQRIHTGVRPYICTQCGKSFIRQEHFKLHQRVHTGERPYTCTQCGKSFSQVSHLNLHRRIHIEEKPYTCTQCGKGFITGSRLKIHQRLHTGERPYHCTQCDKSFSRQNKLQLHERVHTGEKPYSCTQCGKTFTDGQALKKHWRVHTGEKPFHCTECGKSFSGRGSLKLHRRIHTGERPYTCTQCGKTFVRKGSMTLHQRIHTGEKPYTCTQCGKSFIRKEHLKLHQRIHTGERRQPRGKPQTTPSHSHRREDVALH</sequence>
<keyword evidence="10" id="KW-0862">Zinc</keyword>
<feature type="domain" description="C2H2-type" evidence="17">
    <location>
        <begin position="867"/>
        <end position="894"/>
    </location>
</feature>
<feature type="domain" description="C2H2-type" evidence="17">
    <location>
        <begin position="923"/>
        <end position="950"/>
    </location>
</feature>
<comment type="similarity">
    <text evidence="3">Belongs to the krueppel C2H2-type zinc-finger protein family.</text>
</comment>
<feature type="domain" description="C2H2-type" evidence="17">
    <location>
        <begin position="895"/>
        <end position="922"/>
    </location>
</feature>
<keyword evidence="14" id="KW-0539">Nucleus</keyword>
<dbReference type="InterPro" id="IPR013087">
    <property type="entry name" value="Znf_C2H2_type"/>
</dbReference>
<keyword evidence="6" id="KW-0949">S-adenosyl-L-methionine</keyword>
<evidence type="ECO:0000256" key="10">
    <source>
        <dbReference type="ARBA" id="ARBA00022833"/>
    </source>
</evidence>
<dbReference type="PROSITE" id="PS50157">
    <property type="entry name" value="ZINC_FINGER_C2H2_2"/>
    <property type="match status" value="15"/>
</dbReference>
<feature type="domain" description="C2H2-type" evidence="17">
    <location>
        <begin position="951"/>
        <end position="978"/>
    </location>
</feature>
<dbReference type="FunFam" id="3.30.160.60:FF:000218">
    <property type="entry name" value="Zinc finger protein 10"/>
    <property type="match status" value="1"/>
</dbReference>
<evidence type="ECO:0000256" key="3">
    <source>
        <dbReference type="ARBA" id="ARBA00006991"/>
    </source>
</evidence>
<dbReference type="FunFam" id="3.30.160.60:FF:000912">
    <property type="entry name" value="Zinc finger protein 660"/>
    <property type="match status" value="1"/>
</dbReference>
<dbReference type="InterPro" id="IPR044417">
    <property type="entry name" value="PRDM7_9_PR-SET"/>
</dbReference>
<evidence type="ECO:0000256" key="4">
    <source>
        <dbReference type="ARBA" id="ARBA00022603"/>
    </source>
</evidence>
<keyword evidence="13" id="KW-0804">Transcription</keyword>
<evidence type="ECO:0000313" key="20">
    <source>
        <dbReference type="RefSeq" id="XP_031419487.1"/>
    </source>
</evidence>
<keyword evidence="7" id="KW-0479">Metal-binding</keyword>
<evidence type="ECO:0000256" key="9">
    <source>
        <dbReference type="ARBA" id="ARBA00022771"/>
    </source>
</evidence>
<name>A0A6P8F8K9_CLUHA</name>
<gene>
    <name evidence="20" type="primary">LOC105904982</name>
</gene>
<dbReference type="SMART" id="SM00317">
    <property type="entry name" value="SET"/>
    <property type="match status" value="1"/>
</dbReference>
<dbReference type="Gene3D" id="2.170.270.10">
    <property type="entry name" value="SET domain"/>
    <property type="match status" value="2"/>
</dbReference>
<feature type="compositionally biased region" description="Low complexity" evidence="16">
    <location>
        <begin position="348"/>
        <end position="363"/>
    </location>
</feature>
<dbReference type="GO" id="GO:0000978">
    <property type="term" value="F:RNA polymerase II cis-regulatory region sequence-specific DNA binding"/>
    <property type="evidence" value="ECO:0007669"/>
    <property type="project" value="TreeGrafter"/>
</dbReference>
<feature type="region of interest" description="Disordered" evidence="16">
    <location>
        <begin position="127"/>
        <end position="235"/>
    </location>
</feature>
<dbReference type="FunFam" id="3.30.160.60:FF:000065">
    <property type="entry name" value="B-cell CLL/lymphoma 6, member B"/>
    <property type="match status" value="1"/>
</dbReference>
<dbReference type="Pfam" id="PF21549">
    <property type="entry name" value="PRDM2_PR"/>
    <property type="match status" value="1"/>
</dbReference>
<feature type="domain" description="C2H2-type" evidence="17">
    <location>
        <begin position="1035"/>
        <end position="1062"/>
    </location>
</feature>
<dbReference type="FunFam" id="3.30.160.60:FF:002274">
    <property type="entry name" value="Zinc finger protein 432"/>
    <property type="match status" value="1"/>
</dbReference>
<dbReference type="SMART" id="SM00355">
    <property type="entry name" value="ZnF_C2H2"/>
    <property type="match status" value="15"/>
</dbReference>
<evidence type="ECO:0000256" key="8">
    <source>
        <dbReference type="ARBA" id="ARBA00022737"/>
    </source>
</evidence>
<dbReference type="GO" id="GO:0001228">
    <property type="term" value="F:DNA-binding transcription activator activity, RNA polymerase II-specific"/>
    <property type="evidence" value="ECO:0007669"/>
    <property type="project" value="TreeGrafter"/>
</dbReference>
<dbReference type="FunFam" id="3.30.160.60:FF:002343">
    <property type="entry name" value="Zinc finger protein 33A"/>
    <property type="match status" value="3"/>
</dbReference>
<feature type="region of interest" description="Disordered" evidence="16">
    <location>
        <begin position="632"/>
        <end position="657"/>
    </location>
</feature>
<feature type="domain" description="C2H2-type" evidence="17">
    <location>
        <begin position="1007"/>
        <end position="1034"/>
    </location>
</feature>
<feature type="domain" description="SET" evidence="18">
    <location>
        <begin position="376"/>
        <end position="490"/>
    </location>
</feature>
<feature type="domain" description="C2H2-type" evidence="17">
    <location>
        <begin position="727"/>
        <end position="754"/>
    </location>
</feature>
<evidence type="ECO:0000256" key="5">
    <source>
        <dbReference type="ARBA" id="ARBA00022679"/>
    </source>
</evidence>
<evidence type="ECO:0000313" key="19">
    <source>
        <dbReference type="Proteomes" id="UP000515152"/>
    </source>
</evidence>
<feature type="domain" description="C2H2-type" evidence="17">
    <location>
        <begin position="520"/>
        <end position="548"/>
    </location>
</feature>
<dbReference type="GO" id="GO:0000122">
    <property type="term" value="P:negative regulation of transcription by RNA polymerase II"/>
    <property type="evidence" value="ECO:0007669"/>
    <property type="project" value="UniProtKB-ARBA"/>
</dbReference>
<feature type="domain" description="C2H2-type" evidence="17">
    <location>
        <begin position="839"/>
        <end position="866"/>
    </location>
</feature>
<dbReference type="GO" id="GO:0008270">
    <property type="term" value="F:zinc ion binding"/>
    <property type="evidence" value="ECO:0007669"/>
    <property type="project" value="UniProtKB-KW"/>
</dbReference>
<feature type="domain" description="C2H2-type" evidence="17">
    <location>
        <begin position="979"/>
        <end position="1006"/>
    </location>
</feature>
<dbReference type="GO" id="GO:0005634">
    <property type="term" value="C:nucleus"/>
    <property type="evidence" value="ECO:0007669"/>
    <property type="project" value="UniProtKB-SubCell"/>
</dbReference>
<organism evidence="19 20">
    <name type="scientific">Clupea harengus</name>
    <name type="common">Atlantic herring</name>
    <dbReference type="NCBI Taxonomy" id="7950"/>
    <lineage>
        <taxon>Eukaryota</taxon>
        <taxon>Metazoa</taxon>
        <taxon>Chordata</taxon>
        <taxon>Craniata</taxon>
        <taxon>Vertebrata</taxon>
        <taxon>Euteleostomi</taxon>
        <taxon>Actinopterygii</taxon>
        <taxon>Neopterygii</taxon>
        <taxon>Teleostei</taxon>
        <taxon>Clupei</taxon>
        <taxon>Clupeiformes</taxon>
        <taxon>Clupeoidei</taxon>
        <taxon>Clupeidae</taxon>
        <taxon>Clupea</taxon>
    </lineage>
</organism>
<evidence type="ECO:0000256" key="16">
    <source>
        <dbReference type="SAM" id="MobiDB-lite"/>
    </source>
</evidence>
<dbReference type="SUPFAM" id="SSF82199">
    <property type="entry name" value="SET domain"/>
    <property type="match status" value="1"/>
</dbReference>
<keyword evidence="8" id="KW-0677">Repeat</keyword>
<evidence type="ECO:0000256" key="14">
    <source>
        <dbReference type="ARBA" id="ARBA00023242"/>
    </source>
</evidence>
<evidence type="ECO:0000256" key="7">
    <source>
        <dbReference type="ARBA" id="ARBA00022723"/>
    </source>
</evidence>
<dbReference type="Gene3D" id="3.30.160.60">
    <property type="entry name" value="Classic Zinc Finger"/>
    <property type="match status" value="14"/>
</dbReference>
<feature type="compositionally biased region" description="Basic residues" evidence="16">
    <location>
        <begin position="632"/>
        <end position="644"/>
    </location>
</feature>
<dbReference type="FunFam" id="3.30.160.60:FF:001639">
    <property type="entry name" value="Si:dkey-7i4.21"/>
    <property type="match status" value="1"/>
</dbReference>
<feature type="compositionally biased region" description="Polar residues" evidence="16">
    <location>
        <begin position="581"/>
        <end position="593"/>
    </location>
</feature>
<evidence type="ECO:0000256" key="15">
    <source>
        <dbReference type="PROSITE-ProRule" id="PRU00042"/>
    </source>
</evidence>
<dbReference type="GO" id="GO:0045595">
    <property type="term" value="P:regulation of cell differentiation"/>
    <property type="evidence" value="ECO:0007669"/>
    <property type="project" value="UniProtKB-ARBA"/>
</dbReference>
<dbReference type="FunFam" id="3.30.160.60:FF:000761">
    <property type="entry name" value="Zinc finger protein 449"/>
    <property type="match status" value="1"/>
</dbReference>
<dbReference type="PROSITE" id="PS50280">
    <property type="entry name" value="SET"/>
    <property type="match status" value="1"/>
</dbReference>
<reference evidence="20" key="1">
    <citation type="submission" date="2025-08" db="UniProtKB">
        <authorList>
            <consortium name="RefSeq"/>
        </authorList>
    </citation>
    <scope>IDENTIFICATION</scope>
</reference>
<keyword evidence="11" id="KW-0805">Transcription regulation</keyword>
<dbReference type="Pfam" id="PF00096">
    <property type="entry name" value="zf-C2H2"/>
    <property type="match status" value="14"/>
</dbReference>
<dbReference type="InterPro" id="IPR036236">
    <property type="entry name" value="Znf_C2H2_sf"/>
</dbReference>
<evidence type="ECO:0000256" key="11">
    <source>
        <dbReference type="ARBA" id="ARBA00023015"/>
    </source>
</evidence>
<evidence type="ECO:0000256" key="1">
    <source>
        <dbReference type="ARBA" id="ARBA00003767"/>
    </source>
</evidence>
<proteinExistence type="inferred from homology"/>
<dbReference type="InterPro" id="IPR046341">
    <property type="entry name" value="SET_dom_sf"/>
</dbReference>
<dbReference type="FunFam" id="3.30.160.60:FF:001854">
    <property type="entry name" value="Zinc finger protein"/>
    <property type="match status" value="1"/>
</dbReference>
<feature type="domain" description="C2H2-type" evidence="17">
    <location>
        <begin position="699"/>
        <end position="726"/>
    </location>
</feature>
<feature type="compositionally biased region" description="Basic and acidic residues" evidence="16">
    <location>
        <begin position="181"/>
        <end position="214"/>
    </location>
</feature>
<feature type="domain" description="C2H2-type" evidence="17">
    <location>
        <begin position="783"/>
        <end position="810"/>
    </location>
</feature>
<dbReference type="RefSeq" id="XP_031419487.1">
    <property type="nucleotide sequence ID" value="XM_031563627.2"/>
</dbReference>
<keyword evidence="5" id="KW-0808">Transferase</keyword>
<dbReference type="Proteomes" id="UP000515152">
    <property type="component" value="Chromosome 26"/>
</dbReference>
<keyword evidence="4" id="KW-0489">Methyltransferase</keyword>
<dbReference type="KEGG" id="char:105904982"/>
<evidence type="ECO:0000256" key="6">
    <source>
        <dbReference type="ARBA" id="ARBA00022691"/>
    </source>
</evidence>
<dbReference type="PROSITE" id="PS00028">
    <property type="entry name" value="ZINC_FINGER_C2H2_1"/>
    <property type="match status" value="15"/>
</dbReference>
<dbReference type="OrthoDB" id="9439903at2759"/>
<feature type="region of interest" description="Disordered" evidence="16">
    <location>
        <begin position="340"/>
        <end position="370"/>
    </location>
</feature>
<feature type="region of interest" description="Disordered" evidence="16">
    <location>
        <begin position="561"/>
        <end position="605"/>
    </location>
</feature>
<accession>A0A6P8F8K9</accession>
<dbReference type="PANTHER" id="PTHR24376:SF250">
    <property type="entry name" value="ZINC FINGER PROTEIN 770"/>
    <property type="match status" value="1"/>
</dbReference>
<dbReference type="GO" id="GO:0032259">
    <property type="term" value="P:methylation"/>
    <property type="evidence" value="ECO:0007669"/>
    <property type="project" value="UniProtKB-KW"/>
</dbReference>
<dbReference type="FunFam" id="3.30.160.60:FF:000624">
    <property type="entry name" value="zinc finger protein 697"/>
    <property type="match status" value="2"/>
</dbReference>
<dbReference type="PANTHER" id="PTHR24376">
    <property type="entry name" value="ZINC FINGER PROTEIN"/>
    <property type="match status" value="1"/>
</dbReference>
<keyword evidence="12" id="KW-0238">DNA-binding</keyword>